<evidence type="ECO:0000313" key="4">
    <source>
        <dbReference type="EMBL" id="EEN48633.1"/>
    </source>
</evidence>
<evidence type="ECO:0000256" key="3">
    <source>
        <dbReference type="SAM" id="MobiDB-lite"/>
    </source>
</evidence>
<proteinExistence type="predicted"/>
<dbReference type="PANTHER" id="PTHR24168:SF21">
    <property type="entry name" value="KANK, ISOFORM D"/>
    <property type="match status" value="1"/>
</dbReference>
<name>C3ZFM5_BRAFL</name>
<dbReference type="AlphaFoldDB" id="C3ZFM5"/>
<dbReference type="InterPro" id="IPR047184">
    <property type="entry name" value="KANK1-4"/>
</dbReference>
<dbReference type="EMBL" id="GG666614">
    <property type="protein sequence ID" value="EEN48633.1"/>
    <property type="molecule type" value="Genomic_DNA"/>
</dbReference>
<protein>
    <submittedName>
        <fullName evidence="4">Uncharacterized protein</fullName>
    </submittedName>
</protein>
<dbReference type="InterPro" id="IPR021939">
    <property type="entry name" value="KN_motif"/>
</dbReference>
<evidence type="ECO:0000256" key="2">
    <source>
        <dbReference type="ARBA" id="ARBA00023043"/>
    </source>
</evidence>
<reference evidence="4" key="1">
    <citation type="journal article" date="2008" name="Nature">
        <title>The amphioxus genome and the evolution of the chordate karyotype.</title>
        <authorList>
            <consortium name="US DOE Joint Genome Institute (JGI-PGF)"/>
            <person name="Putnam N.H."/>
            <person name="Butts T."/>
            <person name="Ferrier D.E.K."/>
            <person name="Furlong R.F."/>
            <person name="Hellsten U."/>
            <person name="Kawashima T."/>
            <person name="Robinson-Rechavi M."/>
            <person name="Shoguchi E."/>
            <person name="Terry A."/>
            <person name="Yu J.-K."/>
            <person name="Benito-Gutierrez E.L."/>
            <person name="Dubchak I."/>
            <person name="Garcia-Fernandez J."/>
            <person name="Gibson-Brown J.J."/>
            <person name="Grigoriev I.V."/>
            <person name="Horton A.C."/>
            <person name="de Jong P.J."/>
            <person name="Jurka J."/>
            <person name="Kapitonov V.V."/>
            <person name="Kohara Y."/>
            <person name="Kuroki Y."/>
            <person name="Lindquist E."/>
            <person name="Lucas S."/>
            <person name="Osoegawa K."/>
            <person name="Pennacchio L.A."/>
            <person name="Salamov A.A."/>
            <person name="Satou Y."/>
            <person name="Sauka-Spengler T."/>
            <person name="Schmutz J."/>
            <person name="Shin-I T."/>
            <person name="Toyoda A."/>
            <person name="Bronner-Fraser M."/>
            <person name="Fujiyama A."/>
            <person name="Holland L.Z."/>
            <person name="Holland P.W.H."/>
            <person name="Satoh N."/>
            <person name="Rokhsar D.S."/>
        </authorList>
    </citation>
    <scope>NUCLEOTIDE SEQUENCE [LARGE SCALE GENOMIC DNA]</scope>
    <source>
        <strain evidence="4">S238N-H82</strain>
        <tissue evidence="4">Testes</tissue>
    </source>
</reference>
<feature type="region of interest" description="Disordered" evidence="3">
    <location>
        <begin position="228"/>
        <end position="248"/>
    </location>
</feature>
<evidence type="ECO:0000256" key="1">
    <source>
        <dbReference type="ARBA" id="ARBA00022737"/>
    </source>
</evidence>
<keyword evidence="2" id="KW-0040">ANK repeat</keyword>
<dbReference type="InParanoid" id="C3ZFM5"/>
<sequence length="292" mass="32814">MTNQHAALTHIRVPHSPQHDCNGGKLRPHLTRAPAQQVANPGNFAELLETWCCVVLEAEGWYYARWYYACWFLSKTLQKVKTEWREFGDKEGGEDVRINTVECRISGKFGGNMVLTWVCLAAVLVLDQPPRFVQRALSGGGNTWRGARAPGKWVSPVDMLLLGWFFSILALQEANIIVPLSSHLVQEPLNCRRECLECQIKTGKILFIPKEIIQTVYMSRQDIEKPADAESGFGDMESDTPEANPKVDLSPDGKCSCCPYGYHIDLDFLKYCDDISKGSNIPKISTLPCHQQ</sequence>
<gene>
    <name evidence="4" type="ORF">BRAFLDRAFT_104592</name>
</gene>
<dbReference type="Pfam" id="PF12075">
    <property type="entry name" value="KN_motif"/>
    <property type="match status" value="1"/>
</dbReference>
<dbReference type="PANTHER" id="PTHR24168">
    <property type="entry name" value="KN MOTIF AND ANKYRIN REPEAT DOMAIN-CONTAINING"/>
    <property type="match status" value="1"/>
</dbReference>
<organism>
    <name type="scientific">Branchiostoma floridae</name>
    <name type="common">Florida lancelet</name>
    <name type="synonym">Amphioxus</name>
    <dbReference type="NCBI Taxonomy" id="7739"/>
    <lineage>
        <taxon>Eukaryota</taxon>
        <taxon>Metazoa</taxon>
        <taxon>Chordata</taxon>
        <taxon>Cephalochordata</taxon>
        <taxon>Leptocardii</taxon>
        <taxon>Amphioxiformes</taxon>
        <taxon>Branchiostomatidae</taxon>
        <taxon>Branchiostoma</taxon>
    </lineage>
</organism>
<keyword evidence="1" id="KW-0677">Repeat</keyword>
<dbReference type="GO" id="GO:0030837">
    <property type="term" value="P:negative regulation of actin filament polymerization"/>
    <property type="evidence" value="ECO:0007669"/>
    <property type="project" value="InterPro"/>
</dbReference>
<accession>C3ZFM5</accession>